<reference evidence="1" key="2">
    <citation type="submission" date="2015-03" db="EMBL/GenBank/DDBJ databases">
        <title>Genome sequence of Pseudoalteromonas citrea.</title>
        <authorList>
            <person name="Xie B.-B."/>
            <person name="Rong J.-C."/>
            <person name="Qin Q.-L."/>
            <person name="Zhang Y.-Z."/>
        </authorList>
    </citation>
    <scope>NUCLEOTIDE SEQUENCE</scope>
    <source>
        <strain evidence="1">DSM 8771</strain>
    </source>
</reference>
<proteinExistence type="predicted"/>
<accession>A0AAD4FSJ0</accession>
<dbReference type="RefSeq" id="WP_010362747.1">
    <property type="nucleotide sequence ID" value="NZ_AHBZ03000015.1"/>
</dbReference>
<sequence>MNAAILQVTECPDDIRLLSRMATVSEQGVVLGGSIECDLILPSVDDGQDDAPQLVKVLVDKATAQYKLVALIEGVKLNGRAQLANSSALLSDGDVITFNGYTLLFSNENESIASTAPEVQSQDTFFESVDDIAFDASNIFADLESELDQVNSERNSTHQTDDFIEMSHDMNVDTAVTTDSNQSAIEHKLDQLLAVTQNPWQQQKQLLMMMDDVVDEFIKEFDPQLIDEMVGTPSMLSSKHWNAYKSYYERKIKEGHFKRQFKAILIECMQK</sequence>
<reference evidence="1" key="1">
    <citation type="journal article" date="2012" name="J. Bacteriol.">
        <title>Genome sequences of type strains of seven species of the marine bacterium Pseudoalteromonas.</title>
        <authorList>
            <person name="Xie B.B."/>
            <person name="Shu Y.L."/>
            <person name="Qin Q.L."/>
            <person name="Rong J.C."/>
            <person name="Zhang X.Y."/>
            <person name="Chen X.L."/>
            <person name="Shi M."/>
            <person name="He H.L."/>
            <person name="Zhou B.C."/>
            <person name="Zhang Y.Z."/>
        </authorList>
    </citation>
    <scope>NUCLEOTIDE SEQUENCE</scope>
    <source>
        <strain evidence="1">DSM 8771</strain>
    </source>
</reference>
<gene>
    <name evidence="1" type="ORF">PCIT_a2349</name>
</gene>
<evidence type="ECO:0000313" key="2">
    <source>
        <dbReference type="Proteomes" id="UP000016487"/>
    </source>
</evidence>
<organism evidence="1 2">
    <name type="scientific">Pseudoalteromonas citrea</name>
    <dbReference type="NCBI Taxonomy" id="43655"/>
    <lineage>
        <taxon>Bacteria</taxon>
        <taxon>Pseudomonadati</taxon>
        <taxon>Pseudomonadota</taxon>
        <taxon>Gammaproteobacteria</taxon>
        <taxon>Alteromonadales</taxon>
        <taxon>Pseudoalteromonadaceae</taxon>
        <taxon>Pseudoalteromonas</taxon>
    </lineage>
</organism>
<protein>
    <recommendedName>
        <fullName evidence="3">FHA domain-containing protein</fullName>
    </recommendedName>
</protein>
<dbReference type="EMBL" id="AHBZ03000015">
    <property type="protein sequence ID" value="KAF7772301.1"/>
    <property type="molecule type" value="Genomic_DNA"/>
</dbReference>
<name>A0AAD4FSJ0_9GAMM</name>
<evidence type="ECO:0008006" key="3">
    <source>
        <dbReference type="Google" id="ProtNLM"/>
    </source>
</evidence>
<evidence type="ECO:0000313" key="1">
    <source>
        <dbReference type="EMBL" id="KAF7772301.1"/>
    </source>
</evidence>
<dbReference type="Proteomes" id="UP000016487">
    <property type="component" value="Unassembled WGS sequence"/>
</dbReference>
<dbReference type="AlphaFoldDB" id="A0AAD4FSJ0"/>
<comment type="caution">
    <text evidence="1">The sequence shown here is derived from an EMBL/GenBank/DDBJ whole genome shotgun (WGS) entry which is preliminary data.</text>
</comment>